<dbReference type="EMBL" id="JAAMRR010001440">
    <property type="protein sequence ID" value="NGX98959.1"/>
    <property type="molecule type" value="Genomic_DNA"/>
</dbReference>
<evidence type="ECO:0000313" key="2">
    <source>
        <dbReference type="Proteomes" id="UP000480266"/>
    </source>
</evidence>
<proteinExistence type="predicted"/>
<comment type="caution">
    <text evidence="1">The sequence shown here is derived from an EMBL/GenBank/DDBJ whole genome shotgun (WGS) entry which is preliminary data.</text>
</comment>
<protein>
    <submittedName>
        <fullName evidence="1">Uncharacterized protein</fullName>
    </submittedName>
</protein>
<evidence type="ECO:0000313" key="1">
    <source>
        <dbReference type="EMBL" id="NGX98959.1"/>
    </source>
</evidence>
<organism evidence="1 2">
    <name type="scientific">Candidatus Afipia apatlaquensis</name>
    <dbReference type="NCBI Taxonomy" id="2712852"/>
    <lineage>
        <taxon>Bacteria</taxon>
        <taxon>Pseudomonadati</taxon>
        <taxon>Pseudomonadota</taxon>
        <taxon>Alphaproteobacteria</taxon>
        <taxon>Hyphomicrobiales</taxon>
        <taxon>Nitrobacteraceae</taxon>
        <taxon>Afipia</taxon>
    </lineage>
</organism>
<name>A0A7C9RJL3_9BRAD</name>
<dbReference type="AlphaFoldDB" id="A0A7C9RJL3"/>
<dbReference type="Proteomes" id="UP000480266">
    <property type="component" value="Unassembled WGS sequence"/>
</dbReference>
<reference evidence="1" key="1">
    <citation type="submission" date="2020-02" db="EMBL/GenBank/DDBJ databases">
        <title>Draft genome sequence of Candidatus Afipia apatlaquensis IBT-C3, a potential strain for decolorization of textile dyes.</title>
        <authorList>
            <person name="Sanchez-Reyes A."/>
            <person name="Breton-Deval L."/>
            <person name="Mangelson H."/>
            <person name="Sanchez-Flores A."/>
        </authorList>
    </citation>
    <scope>NUCLEOTIDE SEQUENCE [LARGE SCALE GENOMIC DNA]</scope>
    <source>
        <strain evidence="1">IBT-C3</strain>
    </source>
</reference>
<gene>
    <name evidence="1" type="ORF">G4V63_28275</name>
</gene>
<sequence length="56" mass="6959">MDWKPYFTLPWRRPKLIDGSRAGFFEQLMRREVDGRTEYRRMTDEEKAYDQDVNAW</sequence>
<accession>A0A7C9RJL3</accession>
<keyword evidence="2" id="KW-1185">Reference proteome</keyword>